<dbReference type="InterPro" id="IPR016098">
    <property type="entry name" value="CAP/MinC_C"/>
</dbReference>
<evidence type="ECO:0000259" key="8">
    <source>
        <dbReference type="Pfam" id="PF22642"/>
    </source>
</evidence>
<evidence type="ECO:0000313" key="9">
    <source>
        <dbReference type="EMBL" id="OCA92409.1"/>
    </source>
</evidence>
<dbReference type="GO" id="GO:0000917">
    <property type="term" value="P:division septum assembly"/>
    <property type="evidence" value="ECO:0007669"/>
    <property type="project" value="UniProtKB-KW"/>
</dbReference>
<keyword evidence="3 6" id="KW-0717">Septation</keyword>
<dbReference type="NCBIfam" id="TIGR01222">
    <property type="entry name" value="minC"/>
    <property type="match status" value="1"/>
</dbReference>
<comment type="function">
    <text evidence="6">Cell division inhibitor that blocks the formation of polar Z ring septums. Rapidly oscillates between the poles of the cell to destabilize FtsZ filaments that have formed before they mature into polar Z rings. Prevents FtsZ polymerization.</text>
</comment>
<reference evidence="10" key="1">
    <citation type="submission" date="2016-05" db="EMBL/GenBank/DDBJ databases">
        <authorList>
            <person name="Liu B."/>
            <person name="Wang J."/>
            <person name="Zhu Y."/>
            <person name="Liu G."/>
            <person name="Chen Q."/>
            <person name="Chen Z."/>
            <person name="Lan J."/>
            <person name="Che J."/>
            <person name="Ge C."/>
            <person name="Shi H."/>
            <person name="Pan Z."/>
            <person name="Liu X."/>
        </authorList>
    </citation>
    <scope>NUCLEOTIDE SEQUENCE [LARGE SCALE GENOMIC DNA]</scope>
    <source>
        <strain evidence="10">FJAT-27215</strain>
    </source>
</reference>
<sequence>MKTKQNVVIKGTKDGLTLHLNDKCAYDELLQELKEKMDAVNGQEHGSILTVTVQAGNRYLLDEDIEEIKKIINQREHLAVEAIKSNVMTMEEAIRWKEESEIVSYTGRIRSGQVLEVPGDLLLIGDVNPGGTVKAGRNIFILGALKGMAHAGCYGDETAVIAAGRMMPSQLRISHYFNRAPDRYEEEDYYETECAYIDDSNQIVVDRLQVLKHLRPGISTFKGGKHSG</sequence>
<dbReference type="InterPro" id="IPR013033">
    <property type="entry name" value="MinC"/>
</dbReference>
<dbReference type="PANTHER" id="PTHR34108:SF1">
    <property type="entry name" value="SEPTUM SITE-DETERMINING PROTEIN MINC"/>
    <property type="match status" value="1"/>
</dbReference>
<dbReference type="Pfam" id="PF22642">
    <property type="entry name" value="MinC_N_1"/>
    <property type="match status" value="1"/>
</dbReference>
<evidence type="ECO:0000256" key="5">
    <source>
        <dbReference type="ARBA" id="ARBA00046874"/>
    </source>
</evidence>
<dbReference type="Gene3D" id="2.160.20.70">
    <property type="match status" value="1"/>
</dbReference>
<proteinExistence type="inferred from homology"/>
<organism evidence="9 10">
    <name type="scientific">Pseudobacillus wudalianchiensis</name>
    <dbReference type="NCBI Taxonomy" id="1743143"/>
    <lineage>
        <taxon>Bacteria</taxon>
        <taxon>Bacillati</taxon>
        <taxon>Bacillota</taxon>
        <taxon>Bacilli</taxon>
        <taxon>Bacillales</taxon>
        <taxon>Bacillaceae</taxon>
        <taxon>Pseudobacillus</taxon>
    </lineage>
</organism>
<evidence type="ECO:0000313" key="10">
    <source>
        <dbReference type="Proteomes" id="UP000092578"/>
    </source>
</evidence>
<dbReference type="InterPro" id="IPR036145">
    <property type="entry name" value="MinC_C_sf"/>
</dbReference>
<keyword evidence="4 6" id="KW-0131">Cell cycle</keyword>
<dbReference type="InterPro" id="IPR055219">
    <property type="entry name" value="MinC_N_1"/>
</dbReference>
<evidence type="ECO:0000256" key="2">
    <source>
        <dbReference type="ARBA" id="ARBA00022618"/>
    </source>
</evidence>
<dbReference type="PANTHER" id="PTHR34108">
    <property type="entry name" value="SEPTUM SITE-DETERMINING PROTEIN MINC"/>
    <property type="match status" value="1"/>
</dbReference>
<dbReference type="Proteomes" id="UP000092578">
    <property type="component" value="Unassembled WGS sequence"/>
</dbReference>
<comment type="subunit">
    <text evidence="5 6">Interacts with MinD and FtsZ.</text>
</comment>
<evidence type="ECO:0000259" key="7">
    <source>
        <dbReference type="Pfam" id="PF03775"/>
    </source>
</evidence>
<feature type="domain" description="Septum site-determining protein MinC N-terminal" evidence="8">
    <location>
        <begin position="7"/>
        <end position="83"/>
    </location>
</feature>
<feature type="domain" description="Septum formation inhibitor MinC C-terminal" evidence="7">
    <location>
        <begin position="106"/>
        <end position="205"/>
    </location>
</feature>
<dbReference type="AlphaFoldDB" id="A0A1B9B8I8"/>
<evidence type="ECO:0000256" key="4">
    <source>
        <dbReference type="ARBA" id="ARBA00023306"/>
    </source>
</evidence>
<evidence type="ECO:0000256" key="1">
    <source>
        <dbReference type="ARBA" id="ARBA00006291"/>
    </source>
</evidence>
<keyword evidence="2 6" id="KW-0132">Cell division</keyword>
<dbReference type="EMBL" id="MAYT01000001">
    <property type="protein sequence ID" value="OCA92409.1"/>
    <property type="molecule type" value="Genomic_DNA"/>
</dbReference>
<dbReference type="RefSeq" id="WP_049663442.1">
    <property type="nucleotide sequence ID" value="NZ_MAYT01000001.1"/>
</dbReference>
<comment type="caution">
    <text evidence="9">The sequence shown here is derived from an EMBL/GenBank/DDBJ whole genome shotgun (WGS) entry which is preliminary data.</text>
</comment>
<dbReference type="InterPro" id="IPR005526">
    <property type="entry name" value="Septum_form_inhib_MinC_C"/>
</dbReference>
<accession>A0A1B9B8I8</accession>
<dbReference type="SUPFAM" id="SSF63848">
    <property type="entry name" value="Cell-division inhibitor MinC, C-terminal domain"/>
    <property type="match status" value="1"/>
</dbReference>
<comment type="similarity">
    <text evidence="1 6">Belongs to the MinC family.</text>
</comment>
<protein>
    <recommendedName>
        <fullName evidence="6">Probable septum site-determining protein MinC</fullName>
    </recommendedName>
</protein>
<name>A0A1B9B8I8_9BACI</name>
<gene>
    <name evidence="6" type="primary">minC</name>
    <name evidence="9" type="ORF">A8F95_01460</name>
</gene>
<keyword evidence="10" id="KW-1185">Reference proteome</keyword>
<dbReference type="GO" id="GO:1901891">
    <property type="term" value="P:regulation of cell septum assembly"/>
    <property type="evidence" value="ECO:0007669"/>
    <property type="project" value="InterPro"/>
</dbReference>
<dbReference type="HAMAP" id="MF_00267">
    <property type="entry name" value="MinC"/>
    <property type="match status" value="1"/>
</dbReference>
<dbReference type="Pfam" id="PF03775">
    <property type="entry name" value="MinC_C"/>
    <property type="match status" value="1"/>
</dbReference>
<evidence type="ECO:0000256" key="3">
    <source>
        <dbReference type="ARBA" id="ARBA00023210"/>
    </source>
</evidence>
<dbReference type="Gene3D" id="3.30.160.540">
    <property type="match status" value="1"/>
</dbReference>
<dbReference type="GO" id="GO:0000902">
    <property type="term" value="P:cell morphogenesis"/>
    <property type="evidence" value="ECO:0007669"/>
    <property type="project" value="InterPro"/>
</dbReference>
<evidence type="ECO:0000256" key="6">
    <source>
        <dbReference type="HAMAP-Rule" id="MF_00267"/>
    </source>
</evidence>